<evidence type="ECO:0000313" key="1">
    <source>
        <dbReference type="EMBL" id="NNM72720.1"/>
    </source>
</evidence>
<reference evidence="1 2" key="1">
    <citation type="submission" date="2020-04" db="EMBL/GenBank/DDBJ databases">
        <title>Enterovirga sp. isolate from soil.</title>
        <authorList>
            <person name="Chea S."/>
            <person name="Kim D.-U."/>
        </authorList>
    </citation>
    <scope>NUCLEOTIDE SEQUENCE [LARGE SCALE GENOMIC DNA]</scope>
    <source>
        <strain evidence="1 2">DB1703</strain>
    </source>
</reference>
<protein>
    <submittedName>
        <fullName evidence="1">Uncharacterized protein</fullName>
    </submittedName>
</protein>
<accession>A0A849I9G3</accession>
<dbReference type="AlphaFoldDB" id="A0A849I9G3"/>
<sequence length="57" mass="6217">MHIIETNTYRRLVEALSQPRPDPLGDVTDHIKLCLGEIGDVWPATISDDVAGDEAAT</sequence>
<dbReference type="Proteomes" id="UP000564885">
    <property type="component" value="Unassembled WGS sequence"/>
</dbReference>
<dbReference type="RefSeq" id="WP_171218257.1">
    <property type="nucleotide sequence ID" value="NZ_JABEPP010000003.1"/>
</dbReference>
<keyword evidence="2" id="KW-1185">Reference proteome</keyword>
<proteinExistence type="predicted"/>
<evidence type="ECO:0000313" key="2">
    <source>
        <dbReference type="Proteomes" id="UP000564885"/>
    </source>
</evidence>
<dbReference type="EMBL" id="JABEPP010000003">
    <property type="protein sequence ID" value="NNM72720.1"/>
    <property type="molecule type" value="Genomic_DNA"/>
</dbReference>
<name>A0A849I9G3_9HYPH</name>
<organism evidence="1 2">
    <name type="scientific">Enterovirga aerilata</name>
    <dbReference type="NCBI Taxonomy" id="2730920"/>
    <lineage>
        <taxon>Bacteria</taxon>
        <taxon>Pseudomonadati</taxon>
        <taxon>Pseudomonadota</taxon>
        <taxon>Alphaproteobacteria</taxon>
        <taxon>Hyphomicrobiales</taxon>
        <taxon>Methylobacteriaceae</taxon>
        <taxon>Enterovirga</taxon>
    </lineage>
</organism>
<comment type="caution">
    <text evidence="1">The sequence shown here is derived from an EMBL/GenBank/DDBJ whole genome shotgun (WGS) entry which is preliminary data.</text>
</comment>
<gene>
    <name evidence="1" type="ORF">HJG44_10045</name>
</gene>